<comment type="similarity">
    <text evidence="2">Belongs to the TraY family.</text>
</comment>
<evidence type="ECO:0000256" key="1">
    <source>
        <dbReference type="ARBA" id="ARBA00004496"/>
    </source>
</evidence>
<evidence type="ECO:0000256" key="5">
    <source>
        <dbReference type="ARBA" id="ARBA00023125"/>
    </source>
</evidence>
<dbReference type="AlphaFoldDB" id="A0A1X7K0B1"/>
<dbReference type="Pfam" id="PF05509">
    <property type="entry name" value="TraY"/>
    <property type="match status" value="1"/>
</dbReference>
<sequence length="85" mass="9703">MLAIRLDEQLSSRLEALAKKTGRTKSWYARKAIEDYLDDMEDAALAAAAYEEDLLDNRESSSLADVRHRLGLDPTFRINPNDFMI</sequence>
<accession>A0A1X7K0B1</accession>
<dbReference type="EMBL" id="FXBB01000019">
    <property type="protein sequence ID" value="SMG34306.1"/>
    <property type="molecule type" value="Genomic_DNA"/>
</dbReference>
<dbReference type="InterPro" id="IPR013321">
    <property type="entry name" value="Arc_rbn_hlx_hlx"/>
</dbReference>
<organism evidence="6 7">
    <name type="scientific">Dethiosulfovibrio salsuginis</name>
    <dbReference type="NCBI Taxonomy" id="561720"/>
    <lineage>
        <taxon>Bacteria</taxon>
        <taxon>Thermotogati</taxon>
        <taxon>Synergistota</taxon>
        <taxon>Synergistia</taxon>
        <taxon>Synergistales</taxon>
        <taxon>Dethiosulfovibrionaceae</taxon>
        <taxon>Dethiosulfovibrio</taxon>
    </lineage>
</organism>
<protein>
    <recommendedName>
        <fullName evidence="3">Relaxosome protein TraY</fullName>
    </recommendedName>
</protein>
<evidence type="ECO:0000256" key="4">
    <source>
        <dbReference type="ARBA" id="ARBA00022490"/>
    </source>
</evidence>
<comment type="subcellular location">
    <subcellularLocation>
        <location evidence="1">Cytoplasm</location>
    </subcellularLocation>
</comment>
<evidence type="ECO:0000256" key="3">
    <source>
        <dbReference type="ARBA" id="ARBA00020541"/>
    </source>
</evidence>
<dbReference type="OrthoDB" id="9812023at2"/>
<dbReference type="GO" id="GO:0006355">
    <property type="term" value="P:regulation of DNA-templated transcription"/>
    <property type="evidence" value="ECO:0007669"/>
    <property type="project" value="InterPro"/>
</dbReference>
<gene>
    <name evidence="6" type="ORF">SAMN06275492_11959</name>
</gene>
<evidence type="ECO:0000313" key="6">
    <source>
        <dbReference type="EMBL" id="SMG34306.1"/>
    </source>
</evidence>
<dbReference type="RefSeq" id="WP_085544862.1">
    <property type="nucleotide sequence ID" value="NZ_FXBB01000019.1"/>
</dbReference>
<dbReference type="GO" id="GO:0005737">
    <property type="term" value="C:cytoplasm"/>
    <property type="evidence" value="ECO:0007669"/>
    <property type="project" value="UniProtKB-SubCell"/>
</dbReference>
<proteinExistence type="inferred from homology"/>
<dbReference type="InterPro" id="IPR008876">
    <property type="entry name" value="TraY"/>
</dbReference>
<keyword evidence="7" id="KW-1185">Reference proteome</keyword>
<reference evidence="7" key="1">
    <citation type="submission" date="2017-04" db="EMBL/GenBank/DDBJ databases">
        <authorList>
            <person name="Varghese N."/>
            <person name="Submissions S."/>
        </authorList>
    </citation>
    <scope>NUCLEOTIDE SEQUENCE [LARGE SCALE GENOMIC DNA]</scope>
    <source>
        <strain evidence="7">USBA 82</strain>
    </source>
</reference>
<evidence type="ECO:0000313" key="7">
    <source>
        <dbReference type="Proteomes" id="UP000193355"/>
    </source>
</evidence>
<dbReference type="InterPro" id="IPR010985">
    <property type="entry name" value="Ribbon_hlx_hlx"/>
</dbReference>
<evidence type="ECO:0000256" key="2">
    <source>
        <dbReference type="ARBA" id="ARBA00007183"/>
    </source>
</evidence>
<keyword evidence="5" id="KW-0238">DNA-binding</keyword>
<dbReference type="CDD" id="cd22233">
    <property type="entry name" value="RHH_CopAso-like"/>
    <property type="match status" value="1"/>
</dbReference>
<dbReference type="Gene3D" id="1.10.1220.10">
    <property type="entry name" value="Met repressor-like"/>
    <property type="match status" value="1"/>
</dbReference>
<dbReference type="STRING" id="561720.SAMN06275492_11959"/>
<dbReference type="SUPFAM" id="SSF47598">
    <property type="entry name" value="Ribbon-helix-helix"/>
    <property type="match status" value="1"/>
</dbReference>
<dbReference type="GO" id="GO:0003677">
    <property type="term" value="F:DNA binding"/>
    <property type="evidence" value="ECO:0007669"/>
    <property type="project" value="UniProtKB-KW"/>
</dbReference>
<keyword evidence="4" id="KW-0963">Cytoplasm</keyword>
<dbReference type="Proteomes" id="UP000193355">
    <property type="component" value="Unassembled WGS sequence"/>
</dbReference>
<name>A0A1X7K0B1_9BACT</name>